<proteinExistence type="predicted"/>
<keyword evidence="2" id="KW-1185">Reference proteome</keyword>
<comment type="caution">
    <text evidence="1">The sequence shown here is derived from an EMBL/GenBank/DDBJ whole genome shotgun (WGS) entry which is preliminary data.</text>
</comment>
<dbReference type="AlphaFoldDB" id="A0A8T0T5Q4"/>
<dbReference type="Proteomes" id="UP000823388">
    <property type="component" value="Chromosome 4N"/>
</dbReference>
<dbReference type="EMBL" id="CM029044">
    <property type="protein sequence ID" value="KAG2607032.1"/>
    <property type="molecule type" value="Genomic_DNA"/>
</dbReference>
<gene>
    <name evidence="1" type="ORF">PVAP13_4NG190011</name>
</gene>
<sequence>MEHAHQSSLQPSVHCLMRSPQFVAAWRARQRLHLWLQKRERPAPVANPILYILKRPLLLSWNRCWPAAVQARRNGIGIERRFPFPGCCRQPSRERRRSLQRPVTPGHIVRPVQDEAPRQGQHCELQRLSIAVPIFLETTCGVRSV</sequence>
<evidence type="ECO:0000313" key="2">
    <source>
        <dbReference type="Proteomes" id="UP000823388"/>
    </source>
</evidence>
<reference evidence="1" key="1">
    <citation type="submission" date="2020-05" db="EMBL/GenBank/DDBJ databases">
        <title>WGS assembly of Panicum virgatum.</title>
        <authorList>
            <person name="Lovell J.T."/>
            <person name="Jenkins J."/>
            <person name="Shu S."/>
            <person name="Juenger T.E."/>
            <person name="Schmutz J."/>
        </authorList>
    </citation>
    <scope>NUCLEOTIDE SEQUENCE</scope>
    <source>
        <strain evidence="1">AP13</strain>
    </source>
</reference>
<accession>A0A8T0T5Q4</accession>
<name>A0A8T0T5Q4_PANVG</name>
<evidence type="ECO:0000313" key="1">
    <source>
        <dbReference type="EMBL" id="KAG2607032.1"/>
    </source>
</evidence>
<organism evidence="1 2">
    <name type="scientific">Panicum virgatum</name>
    <name type="common">Blackwell switchgrass</name>
    <dbReference type="NCBI Taxonomy" id="38727"/>
    <lineage>
        <taxon>Eukaryota</taxon>
        <taxon>Viridiplantae</taxon>
        <taxon>Streptophyta</taxon>
        <taxon>Embryophyta</taxon>
        <taxon>Tracheophyta</taxon>
        <taxon>Spermatophyta</taxon>
        <taxon>Magnoliopsida</taxon>
        <taxon>Liliopsida</taxon>
        <taxon>Poales</taxon>
        <taxon>Poaceae</taxon>
        <taxon>PACMAD clade</taxon>
        <taxon>Panicoideae</taxon>
        <taxon>Panicodae</taxon>
        <taxon>Paniceae</taxon>
        <taxon>Panicinae</taxon>
        <taxon>Panicum</taxon>
        <taxon>Panicum sect. Hiantes</taxon>
    </lineage>
</organism>
<protein>
    <submittedName>
        <fullName evidence="1">Uncharacterized protein</fullName>
    </submittedName>
</protein>